<comment type="caution">
    <text evidence="2">The sequence shown here is derived from an EMBL/GenBank/DDBJ whole genome shotgun (WGS) entry which is preliminary data.</text>
</comment>
<evidence type="ECO:0000313" key="4">
    <source>
        <dbReference type="Proteomes" id="UP000610124"/>
    </source>
</evidence>
<dbReference type="EMBL" id="JPRF03000051">
    <property type="protein sequence ID" value="OEV34275.1"/>
    <property type="molecule type" value="Genomic_DNA"/>
</dbReference>
<protein>
    <submittedName>
        <fullName evidence="1">Dehydrogenase</fullName>
    </submittedName>
    <submittedName>
        <fullName evidence="2">FAD-dependent oxidoreductase</fullName>
    </submittedName>
</protein>
<dbReference type="PANTHER" id="PTHR10668:SF105">
    <property type="entry name" value="DEHYDROGENASE-RELATED"/>
    <property type="match status" value="1"/>
</dbReference>
<dbReference type="SUPFAM" id="SSF51905">
    <property type="entry name" value="FAD/NAD(P)-binding domain"/>
    <property type="match status" value="1"/>
</dbReference>
<gene>
    <name evidence="1" type="ORF">GCM10010502_04260</name>
    <name evidence="2" type="ORF">HS99_0036735</name>
</gene>
<reference evidence="3" key="4">
    <citation type="submission" date="2016-08" db="EMBL/GenBank/DDBJ databases">
        <title>Sequencing, assembly and comparative genomics of S. aureofaciens ATCC 10762.</title>
        <authorList>
            <person name="Gradnigo J.S."/>
            <person name="Johnson N."/>
            <person name="Somerville G.A."/>
        </authorList>
    </citation>
    <scope>NUCLEOTIDE SEQUENCE [LARGE SCALE GENOMIC DNA]</scope>
    <source>
        <strain evidence="3">ATCC 10762 / DSM 40127 / CCM 3239 / JCM 4008 / LMG 5968 / NBRC 12843 / NCIMB 8234 / A-377</strain>
    </source>
</reference>
<dbReference type="Proteomes" id="UP000037395">
    <property type="component" value="Unassembled WGS sequence"/>
</dbReference>
<keyword evidence="3" id="KW-1185">Reference proteome</keyword>
<dbReference type="Proteomes" id="UP000610124">
    <property type="component" value="Unassembled WGS sequence"/>
</dbReference>
<dbReference type="RefSeq" id="WP_030550807.1">
    <property type="nucleotide sequence ID" value="NZ_BMUB01000001.1"/>
</dbReference>
<evidence type="ECO:0000313" key="1">
    <source>
        <dbReference type="EMBL" id="GGU56969.1"/>
    </source>
</evidence>
<reference evidence="1 4" key="1">
    <citation type="journal article" date="2014" name="Int. J. Syst. Evol. Microbiol.">
        <title>Complete genome sequence of Corynebacterium casei LMG S-19264T (=DSM 44701T), isolated from a smear-ripened cheese.</title>
        <authorList>
            <consortium name="US DOE Joint Genome Institute (JGI-PGF)"/>
            <person name="Walter F."/>
            <person name="Albersmeier A."/>
            <person name="Kalinowski J."/>
            <person name="Ruckert C."/>
        </authorList>
    </citation>
    <scope>NUCLEOTIDE SEQUENCE [LARGE SCALE GENOMIC DNA]</scope>
    <source>
        <strain evidence="1 4">JCM 4434</strain>
    </source>
</reference>
<organism evidence="2 3">
    <name type="scientific">Kitasatospora aureofaciens</name>
    <name type="common">Streptomyces aureofaciens</name>
    <dbReference type="NCBI Taxonomy" id="1894"/>
    <lineage>
        <taxon>Bacteria</taxon>
        <taxon>Bacillati</taxon>
        <taxon>Actinomycetota</taxon>
        <taxon>Actinomycetes</taxon>
        <taxon>Kitasatosporales</taxon>
        <taxon>Streptomycetaceae</taxon>
        <taxon>Kitasatospora</taxon>
    </lineage>
</organism>
<reference evidence="2" key="3">
    <citation type="submission" date="2016-08" db="EMBL/GenBank/DDBJ databases">
        <title>Sequencing, Assembly and Comparative Genomics of S. aureofaciens ATCC 10762.</title>
        <authorList>
            <person name="Gradnigo J.S."/>
            <person name="Johnson N."/>
            <person name="Somerville G.A."/>
        </authorList>
    </citation>
    <scope>NUCLEOTIDE SEQUENCE [LARGE SCALE GENOMIC DNA]</scope>
    <source>
        <strain evidence="2">ATCC 10762</strain>
    </source>
</reference>
<dbReference type="PANTHER" id="PTHR10668">
    <property type="entry name" value="PHYTOENE DEHYDROGENASE"/>
    <property type="match status" value="1"/>
</dbReference>
<dbReference type="Gene3D" id="3.50.50.60">
    <property type="entry name" value="FAD/NAD(P)-binding domain"/>
    <property type="match status" value="2"/>
</dbReference>
<reference evidence="1" key="5">
    <citation type="submission" date="2020-09" db="EMBL/GenBank/DDBJ databases">
        <authorList>
            <person name="Sun Q."/>
            <person name="Ohkuma M."/>
        </authorList>
    </citation>
    <scope>NUCLEOTIDE SEQUENCE</scope>
    <source>
        <strain evidence="1">JCM 4434</strain>
    </source>
</reference>
<dbReference type="EMBL" id="BMUB01000001">
    <property type="protein sequence ID" value="GGU56969.1"/>
    <property type="molecule type" value="Genomic_DNA"/>
</dbReference>
<dbReference type="AlphaFoldDB" id="A0A1E7N0S0"/>
<accession>A0A1E7N0S0</accession>
<proteinExistence type="predicted"/>
<sequence length="473" mass="50215">MTTAVVVGSGPNGLAAAIRLAQEGVRVRVLEARETIGGGTRSGERTLPGLIHDDCSAFHPTGVASPFLRSLGLEEYGLRWLRAGAELAHPLDSGAAGVLWRDVDRTAAQLPPADGRTWRRVFGRLASNFDRLADDVLGPLLHVPAAPLALAEFGAQAVLPAPWTARQWSGEQARALFGGAAAHAFGSLGGPFGSAIGLMLVAVGHAHGWPVAQGGSQAVTTAMARLLQRLGGTVETGVEVLHLDQLDRPDLVLLDTGPHAAVRILGDRLPPRTARAYRRYRYGPAAFKVDLAVEGGIPWTNEHCRAAGTVHLGGTFEEVVAAEEATSRGRMPRRPFVLVGQQYLADPSRSAGDLHPVYAYAHVPHGYRGDATEPVLDQIERFAPGFRPRIRARYVRTAARLHSDNPNHVGGDITGGANTARQLLLRPRPTRDPYATGIPGVYLCSAATPPGAGVHGMAGFHAAQSALRHLARR</sequence>
<reference evidence="2 3" key="2">
    <citation type="submission" date="2014-07" db="EMBL/GenBank/DDBJ databases">
        <authorList>
            <person name="Zhang J.E."/>
            <person name="Yang H."/>
            <person name="Guo J."/>
            <person name="Deng Z."/>
            <person name="Luo H."/>
            <person name="Luo M."/>
            <person name="Zhao B."/>
        </authorList>
    </citation>
    <scope>NUCLEOTIDE SEQUENCE [LARGE SCALE GENOMIC DNA]</scope>
    <source>
        <strain evidence="2">ATCC 10762</strain>
        <strain evidence="3">ATCC 10762 / DSM 40127 / CCM 3239 / JCM 4008 / LMG 5968 / NBRC 12843 / NCIMB 8234 / A-377</strain>
    </source>
</reference>
<dbReference type="InterPro" id="IPR036188">
    <property type="entry name" value="FAD/NAD-bd_sf"/>
</dbReference>
<name>A0A1E7N0S0_KITAU</name>
<evidence type="ECO:0000313" key="3">
    <source>
        <dbReference type="Proteomes" id="UP000037395"/>
    </source>
</evidence>
<evidence type="ECO:0000313" key="2">
    <source>
        <dbReference type="EMBL" id="OEV34275.1"/>
    </source>
</evidence>
<dbReference type="Pfam" id="PF13450">
    <property type="entry name" value="NAD_binding_8"/>
    <property type="match status" value="1"/>
</dbReference>
<dbReference type="GeneID" id="97483615"/>
<dbReference type="PRINTS" id="PR00411">
    <property type="entry name" value="PNDRDTASEI"/>
</dbReference>
<accession>A0A8H9HCQ8</accession>
<dbReference type="OrthoDB" id="833207at2"/>